<protein>
    <submittedName>
        <fullName evidence="1">Uncharacterized protein</fullName>
    </submittedName>
</protein>
<evidence type="ECO:0000313" key="1">
    <source>
        <dbReference type="EMBL" id="KAK4763342.1"/>
    </source>
</evidence>
<reference evidence="1 2" key="1">
    <citation type="journal article" date="2023" name="Hortic Res">
        <title>Pangenome of water caltrop reveals structural variations and asymmetric subgenome divergence after allopolyploidization.</title>
        <authorList>
            <person name="Zhang X."/>
            <person name="Chen Y."/>
            <person name="Wang L."/>
            <person name="Yuan Y."/>
            <person name="Fang M."/>
            <person name="Shi L."/>
            <person name="Lu R."/>
            <person name="Comes H.P."/>
            <person name="Ma Y."/>
            <person name="Chen Y."/>
            <person name="Huang G."/>
            <person name="Zhou Y."/>
            <person name="Zheng Z."/>
            <person name="Qiu Y."/>
        </authorList>
    </citation>
    <scope>NUCLEOTIDE SEQUENCE [LARGE SCALE GENOMIC DNA]</scope>
    <source>
        <strain evidence="1">F231</strain>
    </source>
</reference>
<organism evidence="1 2">
    <name type="scientific">Trapa natans</name>
    <name type="common">Water chestnut</name>
    <dbReference type="NCBI Taxonomy" id="22666"/>
    <lineage>
        <taxon>Eukaryota</taxon>
        <taxon>Viridiplantae</taxon>
        <taxon>Streptophyta</taxon>
        <taxon>Embryophyta</taxon>
        <taxon>Tracheophyta</taxon>
        <taxon>Spermatophyta</taxon>
        <taxon>Magnoliopsida</taxon>
        <taxon>eudicotyledons</taxon>
        <taxon>Gunneridae</taxon>
        <taxon>Pentapetalae</taxon>
        <taxon>rosids</taxon>
        <taxon>malvids</taxon>
        <taxon>Myrtales</taxon>
        <taxon>Lythraceae</taxon>
        <taxon>Trapa</taxon>
    </lineage>
</organism>
<dbReference type="EMBL" id="JAXQNO010000024">
    <property type="protein sequence ID" value="KAK4763342.1"/>
    <property type="molecule type" value="Genomic_DNA"/>
</dbReference>
<accession>A0AAN7KGR8</accession>
<gene>
    <name evidence="1" type="ORF">SAY86_009110</name>
</gene>
<name>A0AAN7KGR8_TRANT</name>
<evidence type="ECO:0000313" key="2">
    <source>
        <dbReference type="Proteomes" id="UP001346149"/>
    </source>
</evidence>
<sequence length="87" mass="9869">MEMRVGLMGKLVQTCYAVLCLGVVLVSVTVAHYVFSEEMAEDPQERSKRRLRALHGRALHLRALLYGNSAFWLRSPIEYAATWKACV</sequence>
<dbReference type="AlphaFoldDB" id="A0AAN7KGR8"/>
<comment type="caution">
    <text evidence="1">The sequence shown here is derived from an EMBL/GenBank/DDBJ whole genome shotgun (WGS) entry which is preliminary data.</text>
</comment>
<dbReference type="Proteomes" id="UP001346149">
    <property type="component" value="Unassembled WGS sequence"/>
</dbReference>
<proteinExistence type="predicted"/>
<keyword evidence="2" id="KW-1185">Reference proteome</keyword>